<dbReference type="EMBL" id="CP011339">
    <property type="protein sequence ID" value="AKV65796.1"/>
    <property type="molecule type" value="Genomic_DNA"/>
</dbReference>
<dbReference type="PANTHER" id="PTHR30347:SF1">
    <property type="entry name" value="MECHANOSENSITIVE CHANNEL MSCK"/>
    <property type="match status" value="1"/>
</dbReference>
<dbReference type="InterPro" id="IPR010920">
    <property type="entry name" value="LSM_dom_sf"/>
</dbReference>
<keyword evidence="6 7" id="KW-0472">Membrane</keyword>
<feature type="domain" description="Cyclic nucleotide-binding" evidence="8">
    <location>
        <begin position="313"/>
        <end position="432"/>
    </location>
</feature>
<proteinExistence type="inferred from homology"/>
<evidence type="ECO:0000313" key="9">
    <source>
        <dbReference type="EMBL" id="AKV65796.1"/>
    </source>
</evidence>
<reference evidence="9 10" key="1">
    <citation type="journal article" date="2016" name="Stand. Genomic Sci.">
        <title>Complete genome sequence and genomic characterization of Microcystis panniformis FACHB 1757 by third-generation sequencing.</title>
        <authorList>
            <person name="Zhang J.Y."/>
            <person name="Guan R."/>
            <person name="Zhang H.J."/>
            <person name="Li H."/>
            <person name="Xiao P."/>
            <person name="Yu G.L."/>
            <person name="Du L."/>
            <person name="Cao D.M."/>
            <person name="Zhu B.C."/>
            <person name="Li R.H."/>
            <person name="Lu Z.H."/>
        </authorList>
    </citation>
    <scope>NUCLEOTIDE SEQUENCE [LARGE SCALE GENOMIC DNA]</scope>
    <source>
        <strain evidence="9 10">FACHB-1757</strain>
    </source>
</reference>
<sequence length="471" mass="53373">MTFSPSAWLTPFFYTPLWRAGGVSITLGWIIGTLVLFILVTCLTIAFKSLLKNRLLKSIGFDEGNREAIATLASFAFGAFGYIIALQLTGFNLASIAVLAGGLGVGIGFGLQELTKNLTSGLTLLVERKLKVGDFIEFEQTKGYIREISIRSTTIRTVDGAELIVPNTILTSNRVQNWHYTDSRIRVIVPVGVAYGTDPLIVTEILLQSAYMSGEIAFNPLPKVIFNGFGDSALNFELWVWVEKVEQAVFLRSSLHFIIEHNLRHRGITIPFPQRELWLHNTDSFEAVKEQDQEIVKPAKPLSLKEMLLEVSYFKHFNDLQLRVLIEMGCRKHLQDGDILIRQGERANYFCIVLQGQVDAFYENDKISRKIFTFNKGQYFGELPLILEVPYPTTMQAVGETLLFLLDRQGFQHLITTYPALAEEFTQALTQRQEELRECQQKLGEMGLLDSEDLKNPVSWLRQRLKSFFAT</sequence>
<dbReference type="InterPro" id="IPR011066">
    <property type="entry name" value="MscS_channel_C_sf"/>
</dbReference>
<dbReference type="Gene3D" id="2.60.120.10">
    <property type="entry name" value="Jelly Rolls"/>
    <property type="match status" value="1"/>
</dbReference>
<dbReference type="KEGG" id="mpk:VL20_580"/>
<comment type="subcellular location">
    <subcellularLocation>
        <location evidence="1">Cell membrane</location>
        <topology evidence="1">Multi-pass membrane protein</topology>
    </subcellularLocation>
</comment>
<dbReference type="AlphaFoldDB" id="A0A0K1RVS1"/>
<feature type="transmembrane region" description="Helical" evidence="7">
    <location>
        <begin position="20"/>
        <end position="47"/>
    </location>
</feature>
<evidence type="ECO:0000256" key="7">
    <source>
        <dbReference type="SAM" id="Phobius"/>
    </source>
</evidence>
<dbReference type="InterPro" id="IPR011014">
    <property type="entry name" value="MscS_channel_TM-2"/>
</dbReference>
<dbReference type="Gene3D" id="2.30.30.60">
    <property type="match status" value="1"/>
</dbReference>
<dbReference type="Gene3D" id="3.30.70.100">
    <property type="match status" value="1"/>
</dbReference>
<dbReference type="InterPro" id="IPR018490">
    <property type="entry name" value="cNMP-bd_dom_sf"/>
</dbReference>
<protein>
    <submittedName>
        <fullName evidence="9">Potassium efflux system KefA protein / Small-conductance mechanosensitive channel</fullName>
    </submittedName>
</protein>
<dbReference type="Pfam" id="PF00027">
    <property type="entry name" value="cNMP_binding"/>
    <property type="match status" value="1"/>
</dbReference>
<dbReference type="PROSITE" id="PS50042">
    <property type="entry name" value="CNMP_BINDING_3"/>
    <property type="match status" value="1"/>
</dbReference>
<name>A0A0K1RVS1_9CHRO</name>
<dbReference type="SUPFAM" id="SSF51206">
    <property type="entry name" value="cAMP-binding domain-like"/>
    <property type="match status" value="1"/>
</dbReference>
<evidence type="ECO:0000256" key="5">
    <source>
        <dbReference type="ARBA" id="ARBA00022989"/>
    </source>
</evidence>
<keyword evidence="5 7" id="KW-1133">Transmembrane helix</keyword>
<comment type="similarity">
    <text evidence="2">Belongs to the MscS (TC 1.A.23) family.</text>
</comment>
<dbReference type="Proteomes" id="UP000068167">
    <property type="component" value="Chromosome"/>
</dbReference>
<evidence type="ECO:0000313" key="10">
    <source>
        <dbReference type="Proteomes" id="UP000068167"/>
    </source>
</evidence>
<accession>A0A0K1RVS1</accession>
<dbReference type="Pfam" id="PF21082">
    <property type="entry name" value="MS_channel_3rd"/>
    <property type="match status" value="1"/>
</dbReference>
<evidence type="ECO:0000259" key="8">
    <source>
        <dbReference type="PROSITE" id="PS50042"/>
    </source>
</evidence>
<dbReference type="Gene3D" id="1.10.287.1260">
    <property type="match status" value="1"/>
</dbReference>
<evidence type="ECO:0000256" key="3">
    <source>
        <dbReference type="ARBA" id="ARBA00022475"/>
    </source>
</evidence>
<dbReference type="GO" id="GO:0005886">
    <property type="term" value="C:plasma membrane"/>
    <property type="evidence" value="ECO:0007669"/>
    <property type="project" value="UniProtKB-SubCell"/>
</dbReference>
<dbReference type="GO" id="GO:0055085">
    <property type="term" value="P:transmembrane transport"/>
    <property type="evidence" value="ECO:0007669"/>
    <property type="project" value="InterPro"/>
</dbReference>
<gene>
    <name evidence="9" type="ORF">VL20_580</name>
</gene>
<dbReference type="SUPFAM" id="SSF82689">
    <property type="entry name" value="Mechanosensitive channel protein MscS (YggB), C-terminal domain"/>
    <property type="match status" value="1"/>
</dbReference>
<organism evidence="9 10">
    <name type="scientific">Microcystis panniformis FACHB-1757</name>
    <dbReference type="NCBI Taxonomy" id="1638788"/>
    <lineage>
        <taxon>Bacteria</taxon>
        <taxon>Bacillati</taxon>
        <taxon>Cyanobacteriota</taxon>
        <taxon>Cyanophyceae</taxon>
        <taxon>Oscillatoriophycideae</taxon>
        <taxon>Chroococcales</taxon>
        <taxon>Microcystaceae</taxon>
        <taxon>Microcystis</taxon>
    </lineage>
</organism>
<dbReference type="CDD" id="cd00038">
    <property type="entry name" value="CAP_ED"/>
    <property type="match status" value="1"/>
</dbReference>
<feature type="transmembrane region" description="Helical" evidence="7">
    <location>
        <begin position="68"/>
        <end position="85"/>
    </location>
</feature>
<dbReference type="InterPro" id="IPR000595">
    <property type="entry name" value="cNMP-bd_dom"/>
</dbReference>
<dbReference type="SUPFAM" id="SSF50182">
    <property type="entry name" value="Sm-like ribonucleoproteins"/>
    <property type="match status" value="1"/>
</dbReference>
<keyword evidence="10" id="KW-1185">Reference proteome</keyword>
<dbReference type="SMART" id="SM00100">
    <property type="entry name" value="cNMP"/>
    <property type="match status" value="1"/>
</dbReference>
<evidence type="ECO:0000256" key="1">
    <source>
        <dbReference type="ARBA" id="ARBA00004651"/>
    </source>
</evidence>
<dbReference type="SUPFAM" id="SSF82861">
    <property type="entry name" value="Mechanosensitive channel protein MscS (YggB), transmembrane region"/>
    <property type="match status" value="1"/>
</dbReference>
<dbReference type="InterPro" id="IPR014710">
    <property type="entry name" value="RmlC-like_jellyroll"/>
</dbReference>
<evidence type="ECO:0000256" key="4">
    <source>
        <dbReference type="ARBA" id="ARBA00022692"/>
    </source>
</evidence>
<dbReference type="InterPro" id="IPR006685">
    <property type="entry name" value="MscS_channel_2nd"/>
</dbReference>
<evidence type="ECO:0000256" key="6">
    <source>
        <dbReference type="ARBA" id="ARBA00023136"/>
    </source>
</evidence>
<dbReference type="InterPro" id="IPR023408">
    <property type="entry name" value="MscS_beta-dom_sf"/>
</dbReference>
<dbReference type="PANTHER" id="PTHR30347">
    <property type="entry name" value="POTASSIUM CHANNEL RELATED"/>
    <property type="match status" value="1"/>
</dbReference>
<dbReference type="InterPro" id="IPR052702">
    <property type="entry name" value="MscS-like_channel"/>
</dbReference>
<dbReference type="Pfam" id="PF00924">
    <property type="entry name" value="MS_channel_2nd"/>
    <property type="match status" value="1"/>
</dbReference>
<keyword evidence="4 7" id="KW-0812">Transmembrane</keyword>
<evidence type="ECO:0000256" key="2">
    <source>
        <dbReference type="ARBA" id="ARBA00008017"/>
    </source>
</evidence>
<dbReference type="InterPro" id="IPR049278">
    <property type="entry name" value="MS_channel_C"/>
</dbReference>
<dbReference type="RefSeq" id="WP_052275487.1">
    <property type="nucleotide sequence ID" value="NZ_CP011339.1"/>
</dbReference>
<dbReference type="PATRIC" id="fig|1638788.3.peg.584"/>
<keyword evidence="3" id="KW-1003">Cell membrane</keyword>